<sequence length="756" mass="84725">MAKAKARRQNTGPQRTAAPAGQADARKVDEVEQGLIALPKVPADVIDEVPPVEPETGTVTATRVRNLFDQVKQRGENYKRAGEKLSEREAVLEAKGLELEEKESELAAREAELAAAEKDLETQRLAARAGFVQELRATTKEVSEKVDAMLIDAATWGAELKAKAVEATAAEHERLAVERAQLDADWASLRQRQTDLRAHETEVSSTAEFLKDKESSLDSVVQRRVETEVTAVRDDLEDTKADLQAEQARVARKNSKIDELRNELARFGDDPDGLKRRLEKLSEDLQIKKDELARRPPEDEVSDLRSKAQRVLAAESEASHWRSRYDQLDSQLRHYLVHVGELEVLRDERDALAAQRETLRQAIAQQKNDWEELQAKESSTKPFPACSDYDEDAALARVVAGRGFGTLSDLVDELRNRMATNTTTNFYYSESDVRLFLAGLASSRLHLLQGISGTGKTSLPREFFKALAGDTAVQIVEVQAGWRDKDDLFGYYNAFEKRFAESEFTKALYRALLPANADRPMVIVLDEMNLAHPEQYFSVMLSLLENSATGQGYLDLLTSEIPHLPKKFEGSRLPLPKNVWFVGTANHDETTVAFADKTYDRAHVQVLSSTHVAFQALNPGRAEPVSFGLLDDAFIVATRKHSKEVTQVKDFLRSSMRGEFERFGVGWGNRLERQIDRFVPVVLDGGGDLTEAVDHLVATKLVRKLEDRFGVRPDDLDVLAENIELHWDQLQSSSRPRKTLEALRSESKRLRGGFGS</sequence>
<dbReference type="SUPFAM" id="SSF52540">
    <property type="entry name" value="P-loop containing nucleoside triphosphate hydrolases"/>
    <property type="match status" value="1"/>
</dbReference>
<evidence type="ECO:0000313" key="4">
    <source>
        <dbReference type="EMBL" id="MEV0711596.1"/>
    </source>
</evidence>
<proteinExistence type="predicted"/>
<dbReference type="RefSeq" id="WP_357788362.1">
    <property type="nucleotide sequence ID" value="NZ_JBFAKC010000016.1"/>
</dbReference>
<evidence type="ECO:0000256" key="1">
    <source>
        <dbReference type="SAM" id="Coils"/>
    </source>
</evidence>
<evidence type="ECO:0000259" key="3">
    <source>
        <dbReference type="Pfam" id="PF07728"/>
    </source>
</evidence>
<dbReference type="PANTHER" id="PTHR23159:SF31">
    <property type="entry name" value="CENTROSOME-ASSOCIATED PROTEIN CEP250 ISOFORM X1"/>
    <property type="match status" value="1"/>
</dbReference>
<dbReference type="Gene3D" id="3.40.50.300">
    <property type="entry name" value="P-loop containing nucleotide triphosphate hydrolases"/>
    <property type="match status" value="1"/>
</dbReference>
<gene>
    <name evidence="4" type="ORF">AB0I48_28960</name>
</gene>
<evidence type="ECO:0000313" key="5">
    <source>
        <dbReference type="Proteomes" id="UP001551695"/>
    </source>
</evidence>
<evidence type="ECO:0000256" key="2">
    <source>
        <dbReference type="SAM" id="MobiDB-lite"/>
    </source>
</evidence>
<feature type="coiled-coil region" evidence="1">
    <location>
        <begin position="342"/>
        <end position="376"/>
    </location>
</feature>
<feature type="coiled-coil region" evidence="1">
    <location>
        <begin position="92"/>
        <end position="126"/>
    </location>
</feature>
<dbReference type="InterPro" id="IPR011704">
    <property type="entry name" value="ATPase_dyneun-rel_AAA"/>
</dbReference>
<reference evidence="4 5" key="1">
    <citation type="submission" date="2024-06" db="EMBL/GenBank/DDBJ databases">
        <title>The Natural Products Discovery Center: Release of the First 8490 Sequenced Strains for Exploring Actinobacteria Biosynthetic Diversity.</title>
        <authorList>
            <person name="Kalkreuter E."/>
            <person name="Kautsar S.A."/>
            <person name="Yang D."/>
            <person name="Bader C.D."/>
            <person name="Teijaro C.N."/>
            <person name="Fluegel L."/>
            <person name="Davis C.M."/>
            <person name="Simpson J.R."/>
            <person name="Lauterbach L."/>
            <person name="Steele A.D."/>
            <person name="Gui C."/>
            <person name="Meng S."/>
            <person name="Li G."/>
            <person name="Viehrig K."/>
            <person name="Ye F."/>
            <person name="Su P."/>
            <person name="Kiefer A.F."/>
            <person name="Nichols A."/>
            <person name="Cepeda A.J."/>
            <person name="Yan W."/>
            <person name="Fan B."/>
            <person name="Jiang Y."/>
            <person name="Adhikari A."/>
            <person name="Zheng C.-J."/>
            <person name="Schuster L."/>
            <person name="Cowan T.M."/>
            <person name="Smanski M.J."/>
            <person name="Chevrette M.G."/>
            <person name="De Carvalho L.P.S."/>
            <person name="Shen B."/>
        </authorList>
    </citation>
    <scope>NUCLEOTIDE SEQUENCE [LARGE SCALE GENOMIC DNA]</scope>
    <source>
        <strain evidence="4 5">NPDC050403</strain>
    </source>
</reference>
<accession>A0ABV3G1N7</accession>
<dbReference type="Proteomes" id="UP001551695">
    <property type="component" value="Unassembled WGS sequence"/>
</dbReference>
<name>A0ABV3G1N7_9NOCA</name>
<dbReference type="Pfam" id="PF07728">
    <property type="entry name" value="AAA_5"/>
    <property type="match status" value="1"/>
</dbReference>
<feature type="coiled-coil region" evidence="1">
    <location>
        <begin position="229"/>
        <end position="295"/>
    </location>
</feature>
<organism evidence="4 5">
    <name type="scientific">Nocardia aurea</name>
    <dbReference type="NCBI Taxonomy" id="2144174"/>
    <lineage>
        <taxon>Bacteria</taxon>
        <taxon>Bacillati</taxon>
        <taxon>Actinomycetota</taxon>
        <taxon>Actinomycetes</taxon>
        <taxon>Mycobacteriales</taxon>
        <taxon>Nocardiaceae</taxon>
        <taxon>Nocardia</taxon>
    </lineage>
</organism>
<feature type="region of interest" description="Disordered" evidence="2">
    <location>
        <begin position="1"/>
        <end position="28"/>
    </location>
</feature>
<dbReference type="PANTHER" id="PTHR23159">
    <property type="entry name" value="CENTROSOMAL PROTEIN 2"/>
    <property type="match status" value="1"/>
</dbReference>
<protein>
    <submittedName>
        <fullName evidence="4">AAA family ATPase</fullName>
    </submittedName>
</protein>
<keyword evidence="5" id="KW-1185">Reference proteome</keyword>
<keyword evidence="1" id="KW-0175">Coiled coil</keyword>
<dbReference type="EMBL" id="JBFAKC010000016">
    <property type="protein sequence ID" value="MEV0711596.1"/>
    <property type="molecule type" value="Genomic_DNA"/>
</dbReference>
<comment type="caution">
    <text evidence="4">The sequence shown here is derived from an EMBL/GenBank/DDBJ whole genome shotgun (WGS) entry which is preliminary data.</text>
</comment>
<dbReference type="InterPro" id="IPR027417">
    <property type="entry name" value="P-loop_NTPase"/>
</dbReference>
<feature type="domain" description="ATPase dynein-related AAA" evidence="3">
    <location>
        <begin position="447"/>
        <end position="554"/>
    </location>
</feature>